<name>A0A150GDU6_GONPE</name>
<keyword evidence="4" id="KW-1185">Reference proteome</keyword>
<dbReference type="EMBL" id="LSYV01000032">
    <property type="protein sequence ID" value="KXZ47953.1"/>
    <property type="molecule type" value="Genomic_DNA"/>
</dbReference>
<feature type="transmembrane region" description="Helical" evidence="2">
    <location>
        <begin position="471"/>
        <end position="495"/>
    </location>
</feature>
<evidence type="ECO:0000313" key="4">
    <source>
        <dbReference type="Proteomes" id="UP000075714"/>
    </source>
</evidence>
<feature type="region of interest" description="Disordered" evidence="1">
    <location>
        <begin position="39"/>
        <end position="59"/>
    </location>
</feature>
<sequence length="703" mass="71459">MSTASASLCELSHVTCRRSPPASLNAPLAPQTAIDFTASNRNATDGRRLAASPETSSASYPLGSLASQLADRLPSVEAAEAALGAMRNSLQASDYDASRDPSTYAPVADATRQVVAGAKPLTAAATSQLIAKAQRLGADFRKGPLQALQALQAHLGNISANVVDVGAWNVSLSGDASGGARTIMVSELVRQVLDYAQRLPAAAANGTAVGGGGRRSVLQAPSVPAEVAGFSTQQLAEVGELVATLNTSIASLASAIIDLAAVSAAGPDPSAAIGAISSSLRPALAALVGPTAALSSALSAHTTSATAGTLATLRDAAVAAGGPVAAAVTALNDSLPGDLPSLAAAARALEGPASTLGSAAATLNDTLSDSATWGTLQGGESALVKATEDLGLYTSLVDSLPSSASIEWTLRQAAGDVTDTVADLSGDVLRVAKDASGALGSAIRTLQTDVLARGEDFVDSYSDGAERANQIVYAVWMAAWGLVAALLLLLLLLSVWANWPMGLVASLLVLLAVLAASQVLCSVLALGMAAVADGCQHVERLALQQIVQHTSNPKLAVMMSYYLFRVPASQEAGLQASFGLNVSAVRAQVESANDTLVRELNSRFQVRGQLGTELSRLESLAGNMYDDLNQLLDQALYERVKPLYQDAKSVVCCRAGRMAYNQWCATTAMGGAAAAAALTAAATPAAAVYYAPSAPPATPDMTK</sequence>
<dbReference type="OrthoDB" id="535506at2759"/>
<organism evidence="3 4">
    <name type="scientific">Gonium pectorale</name>
    <name type="common">Green alga</name>
    <dbReference type="NCBI Taxonomy" id="33097"/>
    <lineage>
        <taxon>Eukaryota</taxon>
        <taxon>Viridiplantae</taxon>
        <taxon>Chlorophyta</taxon>
        <taxon>core chlorophytes</taxon>
        <taxon>Chlorophyceae</taxon>
        <taxon>CS clade</taxon>
        <taxon>Chlamydomonadales</taxon>
        <taxon>Volvocaceae</taxon>
        <taxon>Gonium</taxon>
    </lineage>
</organism>
<evidence type="ECO:0000256" key="2">
    <source>
        <dbReference type="SAM" id="Phobius"/>
    </source>
</evidence>
<keyword evidence="2" id="KW-0472">Membrane</keyword>
<comment type="caution">
    <text evidence="3">The sequence shown here is derived from an EMBL/GenBank/DDBJ whole genome shotgun (WGS) entry which is preliminary data.</text>
</comment>
<reference evidence="4" key="1">
    <citation type="journal article" date="2016" name="Nat. Commun.">
        <title>The Gonium pectorale genome demonstrates co-option of cell cycle regulation during the evolution of multicellularity.</title>
        <authorList>
            <person name="Hanschen E.R."/>
            <person name="Marriage T.N."/>
            <person name="Ferris P.J."/>
            <person name="Hamaji T."/>
            <person name="Toyoda A."/>
            <person name="Fujiyama A."/>
            <person name="Neme R."/>
            <person name="Noguchi H."/>
            <person name="Minakuchi Y."/>
            <person name="Suzuki M."/>
            <person name="Kawai-Toyooka H."/>
            <person name="Smith D.R."/>
            <person name="Sparks H."/>
            <person name="Anderson J."/>
            <person name="Bakaric R."/>
            <person name="Luria V."/>
            <person name="Karger A."/>
            <person name="Kirschner M.W."/>
            <person name="Durand P.M."/>
            <person name="Michod R.E."/>
            <person name="Nozaki H."/>
            <person name="Olson B.J."/>
        </authorList>
    </citation>
    <scope>NUCLEOTIDE SEQUENCE [LARGE SCALE GENOMIC DNA]</scope>
    <source>
        <strain evidence="4">NIES-2863</strain>
    </source>
</reference>
<keyword evidence="2" id="KW-1133">Transmembrane helix</keyword>
<dbReference type="Proteomes" id="UP000075714">
    <property type="component" value="Unassembled WGS sequence"/>
</dbReference>
<proteinExistence type="predicted"/>
<protein>
    <submittedName>
        <fullName evidence="3">Uncharacterized protein</fullName>
    </submittedName>
</protein>
<gene>
    <name evidence="3" type="ORF">GPECTOR_31g315</name>
</gene>
<accession>A0A150GDU6</accession>
<dbReference type="AlphaFoldDB" id="A0A150GDU6"/>
<keyword evidence="2" id="KW-0812">Transmembrane</keyword>
<feature type="transmembrane region" description="Helical" evidence="2">
    <location>
        <begin position="507"/>
        <end position="531"/>
    </location>
</feature>
<evidence type="ECO:0000256" key="1">
    <source>
        <dbReference type="SAM" id="MobiDB-lite"/>
    </source>
</evidence>
<evidence type="ECO:0000313" key="3">
    <source>
        <dbReference type="EMBL" id="KXZ47953.1"/>
    </source>
</evidence>